<gene>
    <name evidence="2" type="ORF">FKW44_019829</name>
</gene>
<accession>A0A7T8GWZ8</accession>
<feature type="non-terminal residue" evidence="2">
    <location>
        <position position="1"/>
    </location>
</feature>
<evidence type="ECO:0000256" key="1">
    <source>
        <dbReference type="ARBA" id="ARBA00008061"/>
    </source>
</evidence>
<dbReference type="InterPro" id="IPR017853">
    <property type="entry name" value="GH"/>
</dbReference>
<organism evidence="2 3">
    <name type="scientific">Caligus rogercresseyi</name>
    <name type="common">Sea louse</name>
    <dbReference type="NCBI Taxonomy" id="217165"/>
    <lineage>
        <taxon>Eukaryota</taxon>
        <taxon>Metazoa</taxon>
        <taxon>Ecdysozoa</taxon>
        <taxon>Arthropoda</taxon>
        <taxon>Crustacea</taxon>
        <taxon>Multicrustacea</taxon>
        <taxon>Hexanauplia</taxon>
        <taxon>Copepoda</taxon>
        <taxon>Siphonostomatoida</taxon>
        <taxon>Caligidae</taxon>
        <taxon>Caligus</taxon>
    </lineage>
</organism>
<keyword evidence="3" id="KW-1185">Reference proteome</keyword>
<proteinExistence type="inferred from homology"/>
<dbReference type="SUPFAM" id="SSF51445">
    <property type="entry name" value="(Trans)glycosidases"/>
    <property type="match status" value="1"/>
</dbReference>
<dbReference type="Gene3D" id="3.20.20.80">
    <property type="entry name" value="Glycosidases"/>
    <property type="match status" value="1"/>
</dbReference>
<dbReference type="Proteomes" id="UP000595437">
    <property type="component" value="Chromosome 14"/>
</dbReference>
<name>A0A7T8GWZ8_CALRO</name>
<reference evidence="3" key="1">
    <citation type="submission" date="2021-01" db="EMBL/GenBank/DDBJ databases">
        <title>Caligus Genome Assembly.</title>
        <authorList>
            <person name="Gallardo-Escarate C."/>
        </authorList>
    </citation>
    <scope>NUCLEOTIDE SEQUENCE [LARGE SCALE GENOMIC DNA]</scope>
</reference>
<dbReference type="PANTHER" id="PTHR43447">
    <property type="entry name" value="ALPHA-AMYLASE"/>
    <property type="match status" value="1"/>
</dbReference>
<evidence type="ECO:0000313" key="2">
    <source>
        <dbReference type="EMBL" id="QQP39066.1"/>
    </source>
</evidence>
<protein>
    <submittedName>
        <fullName evidence="2">Alpha-amylase</fullName>
    </submittedName>
</protein>
<sequence>PCGERVSLSSLEWPWNAIAQECESVLGPIGYCGVQISPPNEHIQGSQWWTRYQPVSYILKSRSGTEEEFKSMVSRCKK</sequence>
<dbReference type="AlphaFoldDB" id="A0A7T8GWZ8"/>
<feature type="non-terminal residue" evidence="2">
    <location>
        <position position="78"/>
    </location>
</feature>
<dbReference type="EMBL" id="CP045903">
    <property type="protein sequence ID" value="QQP39066.1"/>
    <property type="molecule type" value="Genomic_DNA"/>
</dbReference>
<dbReference type="OrthoDB" id="550577at2759"/>
<comment type="similarity">
    <text evidence="1">Belongs to the glycosyl hydrolase 13 family.</text>
</comment>
<evidence type="ECO:0000313" key="3">
    <source>
        <dbReference type="Proteomes" id="UP000595437"/>
    </source>
</evidence>